<dbReference type="NCBIfam" id="TIGR03824">
    <property type="entry name" value="FlgM_jcvi"/>
    <property type="match status" value="1"/>
</dbReference>
<evidence type="ECO:0000256" key="5">
    <source>
        <dbReference type="ARBA" id="ARBA00023015"/>
    </source>
</evidence>
<name>A0ABU5IXR5_9BACI</name>
<evidence type="ECO:0000256" key="6">
    <source>
        <dbReference type="ARBA" id="ARBA00023163"/>
    </source>
</evidence>
<keyword evidence="4" id="KW-1005">Bacterial flagellum biogenesis</keyword>
<gene>
    <name evidence="8" type="primary">flgM</name>
    <name evidence="8" type="ORF">SM124_09340</name>
</gene>
<evidence type="ECO:0000313" key="9">
    <source>
        <dbReference type="Proteomes" id="UP001290455"/>
    </source>
</evidence>
<comment type="similarity">
    <text evidence="1">Belongs to the FlgM family.</text>
</comment>
<dbReference type="EMBL" id="JAXOFX010000004">
    <property type="protein sequence ID" value="MDZ5471950.1"/>
    <property type="molecule type" value="Genomic_DNA"/>
</dbReference>
<evidence type="ECO:0000256" key="3">
    <source>
        <dbReference type="ARBA" id="ARBA00022491"/>
    </source>
</evidence>
<organism evidence="8 9">
    <name type="scientific">Robertmurraya mangrovi</name>
    <dbReference type="NCBI Taxonomy" id="3098077"/>
    <lineage>
        <taxon>Bacteria</taxon>
        <taxon>Bacillati</taxon>
        <taxon>Bacillota</taxon>
        <taxon>Bacilli</taxon>
        <taxon>Bacillales</taxon>
        <taxon>Bacillaceae</taxon>
        <taxon>Robertmurraya</taxon>
    </lineage>
</organism>
<accession>A0ABU5IXR5</accession>
<reference evidence="8 9" key="1">
    <citation type="submission" date="2023-11" db="EMBL/GenBank/DDBJ databases">
        <title>Bacillus jintuensis, isolated from a mudflat on the Beibu Gulf coast.</title>
        <authorList>
            <person name="Li M."/>
        </authorList>
    </citation>
    <scope>NUCLEOTIDE SEQUENCE [LARGE SCALE GENOMIC DNA]</scope>
    <source>
        <strain evidence="8 9">31A1R</strain>
    </source>
</reference>
<dbReference type="InterPro" id="IPR035890">
    <property type="entry name" value="Anti-sigma-28_factor_FlgM_sf"/>
</dbReference>
<evidence type="ECO:0000313" key="8">
    <source>
        <dbReference type="EMBL" id="MDZ5471950.1"/>
    </source>
</evidence>
<keyword evidence="8" id="KW-0966">Cell projection</keyword>
<evidence type="ECO:0000256" key="1">
    <source>
        <dbReference type="ARBA" id="ARBA00005322"/>
    </source>
</evidence>
<keyword evidence="6" id="KW-0804">Transcription</keyword>
<evidence type="ECO:0000259" key="7">
    <source>
        <dbReference type="Pfam" id="PF04316"/>
    </source>
</evidence>
<dbReference type="InterPro" id="IPR007412">
    <property type="entry name" value="FlgM"/>
</dbReference>
<sequence length="87" mass="10261">MKINNIGRLNVNPYNKQIEKSETVQKSGRKDKIEISNEALELQKIGQIEIEREAKVKEIKEKISSGEYEVNNMETAKKLYDFWNNRF</sequence>
<dbReference type="Pfam" id="PF04316">
    <property type="entry name" value="FlgM"/>
    <property type="match status" value="1"/>
</dbReference>
<feature type="domain" description="Anti-sigma-28 factor FlgM C-terminal" evidence="7">
    <location>
        <begin position="31"/>
        <end position="80"/>
    </location>
</feature>
<evidence type="ECO:0000256" key="4">
    <source>
        <dbReference type="ARBA" id="ARBA00022795"/>
    </source>
</evidence>
<keyword evidence="8" id="KW-0969">Cilium</keyword>
<dbReference type="RefSeq" id="WP_322446238.1">
    <property type="nucleotide sequence ID" value="NZ_JAXOFX010000004.1"/>
</dbReference>
<keyword evidence="3" id="KW-0678">Repressor</keyword>
<protein>
    <recommendedName>
        <fullName evidence="2">Negative regulator of flagellin synthesis</fullName>
    </recommendedName>
</protein>
<dbReference type="Gene3D" id="6.10.140.30">
    <property type="entry name" value="Anti-sigma-28 factor FlgM"/>
    <property type="match status" value="1"/>
</dbReference>
<dbReference type="Proteomes" id="UP001290455">
    <property type="component" value="Unassembled WGS sequence"/>
</dbReference>
<proteinExistence type="inferred from homology"/>
<dbReference type="InterPro" id="IPR031316">
    <property type="entry name" value="FlgM_C"/>
</dbReference>
<comment type="caution">
    <text evidence="8">The sequence shown here is derived from an EMBL/GenBank/DDBJ whole genome shotgun (WGS) entry which is preliminary data.</text>
</comment>
<keyword evidence="9" id="KW-1185">Reference proteome</keyword>
<keyword evidence="8" id="KW-0282">Flagellum</keyword>
<evidence type="ECO:0000256" key="2">
    <source>
        <dbReference type="ARBA" id="ARBA00017823"/>
    </source>
</evidence>
<keyword evidence="5" id="KW-0805">Transcription regulation</keyword>
<dbReference type="SUPFAM" id="SSF101498">
    <property type="entry name" value="Anti-sigma factor FlgM"/>
    <property type="match status" value="1"/>
</dbReference>